<protein>
    <submittedName>
        <fullName evidence="1">Uncharacterized protein</fullName>
    </submittedName>
</protein>
<dbReference type="Proteomes" id="UP001152519">
    <property type="component" value="Unassembled WGS sequence"/>
</dbReference>
<comment type="caution">
    <text evidence="1">The sequence shown here is derived from an EMBL/GenBank/DDBJ whole genome shotgun (WGS) entry which is preliminary data.</text>
</comment>
<dbReference type="EMBL" id="CAJSLV010000046">
    <property type="protein sequence ID" value="CAG6392747.1"/>
    <property type="molecule type" value="Genomic_DNA"/>
</dbReference>
<evidence type="ECO:0000313" key="1">
    <source>
        <dbReference type="EMBL" id="CAG6392747.1"/>
    </source>
</evidence>
<proteinExistence type="predicted"/>
<gene>
    <name evidence="1" type="ORF">SCOCK_180124</name>
</gene>
<name>A0A9W4E4M6_9ACTN</name>
<dbReference type="AlphaFoldDB" id="A0A9W4E4M6"/>
<organism evidence="1 2">
    <name type="scientific">Actinacidiphila cocklensis</name>
    <dbReference type="NCBI Taxonomy" id="887465"/>
    <lineage>
        <taxon>Bacteria</taxon>
        <taxon>Bacillati</taxon>
        <taxon>Actinomycetota</taxon>
        <taxon>Actinomycetes</taxon>
        <taxon>Kitasatosporales</taxon>
        <taxon>Streptomycetaceae</taxon>
        <taxon>Actinacidiphila</taxon>
    </lineage>
</organism>
<dbReference type="RefSeq" id="WP_251487655.1">
    <property type="nucleotide sequence ID" value="NZ_CAJSLV010000046.1"/>
</dbReference>
<evidence type="ECO:0000313" key="2">
    <source>
        <dbReference type="Proteomes" id="UP001152519"/>
    </source>
</evidence>
<sequence>MDLSMPAGTPAPPPRRLVAAGVIRRTGGRTLRITATQAGVTGSIRPAGAR</sequence>
<accession>A0A9W4E4M6</accession>
<reference evidence="1" key="1">
    <citation type="submission" date="2021-05" db="EMBL/GenBank/DDBJ databases">
        <authorList>
            <person name="Arsene-Ploetze F."/>
        </authorList>
    </citation>
    <scope>NUCLEOTIDE SEQUENCE</scope>
    <source>
        <strain evidence="1">DSM 42138</strain>
    </source>
</reference>
<keyword evidence="2" id="KW-1185">Reference proteome</keyword>